<dbReference type="Proteomes" id="UP000830158">
    <property type="component" value="Chromosome"/>
</dbReference>
<sequence>MLTEMLGLTAERWQFILLGVAYLNRALTDEKIAEGMAAGDAELYGLLAGLVEAAAGERPGLDPRQEARVLFQVAAGLGVEVALGQTAPADAVATVDYYLRRLLG</sequence>
<organism evidence="2 3">
    <name type="scientific">Amycolatopsis thermalba</name>
    <dbReference type="NCBI Taxonomy" id="944492"/>
    <lineage>
        <taxon>Bacteria</taxon>
        <taxon>Bacillati</taxon>
        <taxon>Actinomycetota</taxon>
        <taxon>Actinomycetes</taxon>
        <taxon>Pseudonocardiales</taxon>
        <taxon>Pseudonocardiaceae</taxon>
        <taxon>Amycolatopsis</taxon>
    </lineage>
</organism>
<reference evidence="2" key="1">
    <citation type="submission" date="2022-01" db="EMBL/GenBank/DDBJ databases">
        <title>PSI-footprinting approach for the identification of protein synthesis inhibitor producers.</title>
        <authorList>
            <person name="Handel F."/>
            <person name="Kulik A."/>
            <person name="Wex K.W."/>
            <person name="Berscheid A."/>
            <person name="Saur J.S."/>
            <person name="Winkler A."/>
            <person name="Wibberg D."/>
            <person name="Kalinowski J."/>
            <person name="Broetz-Oesterhelt H."/>
            <person name="Mast Y."/>
        </authorList>
    </citation>
    <scope>NUCLEOTIDE SEQUENCE</scope>
    <source>
        <strain evidence="2">KNN 49.3e</strain>
    </source>
</reference>
<dbReference type="InterPro" id="IPR036271">
    <property type="entry name" value="Tet_transcr_reg_TetR-rel_C_sf"/>
</dbReference>
<keyword evidence="3" id="KW-1185">Reference proteome</keyword>
<dbReference type="EMBL" id="CP091196">
    <property type="protein sequence ID" value="UQS27162.1"/>
    <property type="molecule type" value="Genomic_DNA"/>
</dbReference>
<dbReference type="Pfam" id="PF13977">
    <property type="entry name" value="TetR_C_6"/>
    <property type="match status" value="1"/>
</dbReference>
<evidence type="ECO:0000313" key="3">
    <source>
        <dbReference type="Proteomes" id="UP000830158"/>
    </source>
</evidence>
<name>A0ABY4P461_9PSEU</name>
<dbReference type="RefSeq" id="WP_249467203.1">
    <property type="nucleotide sequence ID" value="NZ_CP091196.1"/>
</dbReference>
<evidence type="ECO:0000259" key="1">
    <source>
        <dbReference type="Pfam" id="PF13977"/>
    </source>
</evidence>
<feature type="domain" description="BetI-type transcriptional repressor C-terminal" evidence="1">
    <location>
        <begin position="1"/>
        <end position="103"/>
    </location>
</feature>
<accession>A0ABY4P461</accession>
<dbReference type="Gene3D" id="1.10.357.10">
    <property type="entry name" value="Tetracycline Repressor, domain 2"/>
    <property type="match status" value="1"/>
</dbReference>
<dbReference type="SUPFAM" id="SSF48498">
    <property type="entry name" value="Tetracyclin repressor-like, C-terminal domain"/>
    <property type="match status" value="1"/>
</dbReference>
<dbReference type="InterPro" id="IPR039538">
    <property type="entry name" value="BetI_C"/>
</dbReference>
<protein>
    <submittedName>
        <fullName evidence="2">TetR family transcriptional regulator C-terminal domain-containing protein</fullName>
    </submittedName>
</protein>
<evidence type="ECO:0000313" key="2">
    <source>
        <dbReference type="EMBL" id="UQS27162.1"/>
    </source>
</evidence>
<proteinExistence type="predicted"/>
<gene>
    <name evidence="2" type="ORF">L1857_32345</name>
</gene>